<dbReference type="GO" id="GO:0004065">
    <property type="term" value="F:arylsulfatase activity"/>
    <property type="evidence" value="ECO:0007669"/>
    <property type="project" value="TreeGrafter"/>
</dbReference>
<keyword evidence="2 4" id="KW-0378">Hydrolase</keyword>
<organism evidence="4 5">
    <name type="scientific">Lysobacter capsici AZ78</name>
    <dbReference type="NCBI Taxonomy" id="1444315"/>
    <lineage>
        <taxon>Bacteria</taxon>
        <taxon>Pseudomonadati</taxon>
        <taxon>Pseudomonadota</taxon>
        <taxon>Gammaproteobacteria</taxon>
        <taxon>Lysobacterales</taxon>
        <taxon>Lysobacteraceae</taxon>
        <taxon>Lysobacter</taxon>
    </lineage>
</organism>
<dbReference type="PANTHER" id="PTHR42693">
    <property type="entry name" value="ARYLSULFATASE FAMILY MEMBER"/>
    <property type="match status" value="1"/>
</dbReference>
<dbReference type="InterPro" id="IPR000917">
    <property type="entry name" value="Sulfatase_N"/>
</dbReference>
<evidence type="ECO:0000313" key="5">
    <source>
        <dbReference type="Proteomes" id="UP000023435"/>
    </source>
</evidence>
<dbReference type="SUPFAM" id="SSF53649">
    <property type="entry name" value="Alkaline phosphatase-like"/>
    <property type="match status" value="1"/>
</dbReference>
<evidence type="ECO:0000256" key="1">
    <source>
        <dbReference type="ARBA" id="ARBA00008779"/>
    </source>
</evidence>
<dbReference type="PANTHER" id="PTHR42693:SF53">
    <property type="entry name" value="ENDO-4-O-SULFATASE"/>
    <property type="match status" value="1"/>
</dbReference>
<dbReference type="AlphaFoldDB" id="A0A125TZF0"/>
<name>A0A125TZF0_9GAMM</name>
<dbReference type="InterPro" id="IPR050738">
    <property type="entry name" value="Sulfatase"/>
</dbReference>
<dbReference type="Gene3D" id="3.30.1120.10">
    <property type="match status" value="1"/>
</dbReference>
<dbReference type="EC" id="3.1.6.6" evidence="4"/>
<dbReference type="Pfam" id="PF00884">
    <property type="entry name" value="Sulfatase"/>
    <property type="match status" value="1"/>
</dbReference>
<reference evidence="4 5" key="1">
    <citation type="journal article" date="2014" name="Genome Announc.">
        <title>Draft Genome Sequence of Lysobacter capsici AZ78, a Bacterium Antagonistic to Plant-Pathogenic Oomycetes.</title>
        <authorList>
            <person name="Puopolo G."/>
            <person name="Sonego P."/>
            <person name="Engelen K."/>
            <person name="Pertot I."/>
        </authorList>
    </citation>
    <scope>NUCLEOTIDE SEQUENCE [LARGE SCALE GENOMIC DNA]</scope>
    <source>
        <strain evidence="4 5">AZ78</strain>
    </source>
</reference>
<accession>A0A125TZF0</accession>
<proteinExistence type="inferred from homology"/>
<dbReference type="GO" id="GO:0047753">
    <property type="term" value="F:choline-sulfatase activity"/>
    <property type="evidence" value="ECO:0007669"/>
    <property type="project" value="UniProtKB-EC"/>
</dbReference>
<comment type="similarity">
    <text evidence="1">Belongs to the sulfatase family.</text>
</comment>
<evidence type="ECO:0000256" key="2">
    <source>
        <dbReference type="ARBA" id="ARBA00022801"/>
    </source>
</evidence>
<sequence>MASSPSPSTTPDAFTEPDTAAKPNILIILVDQLRFPRYAYGAQGGFVDDLKDIIGFQGEPDADNDYRQYFPGLWSLRKHSVVLRKHTIASSACIPSRTALMTGQYGARTGVTQTDGLFKNGDTAAFPWLAADGIPTLGHWFRGAGYKTHYFGKWHVSNPPEHSLQKYGFDDWELSWPEPHGSSINNLGAYRDVGFRDLVCGFLRGQGLGLPYNRQLAQHDQSKPLTPDPSTQPKPWLAVASFANPHDIATYPGLPRGLDPEAKPIGPLMVPAQGTWSNTPTAGTLSLNLNPLAFPQDNANVPPSLDDPLTNKPACQFDYAYKMGLALASKTGLSAQQQAGLDAVNAALLSGIPFQLTADPHNAALRFVQYYAWLQHLVDGHIRSVLDALDESGQRDNTIVVFMADHGEYGGAHNYMIEKWHTAYQEVLHVPVVIQSAKINAEPDMRQIDALTSHVDIVPTLLGLAGLSEQDVARIGEELRQTRPVPPFPGVDLTAVIRGTQNEPTQPDGQVREGILFVTDDEITERLHGDADPHQVHSDREFKIFLEMVDVVRDGGSKLPFNGPVPQLAPGPVRQPNHVRCVRSGEWKLVRYWDPNQIEADEWELYDLEHDGCEMTNLLVTNASFPTPIAQLPSYYTDAGIVDTANRLNRLLQCYEAEMLSTPETV</sequence>
<evidence type="ECO:0000259" key="3">
    <source>
        <dbReference type="Pfam" id="PF00884"/>
    </source>
</evidence>
<dbReference type="Proteomes" id="UP000023435">
    <property type="component" value="Unassembled WGS sequence"/>
</dbReference>
<gene>
    <name evidence="4" type="ORF">AZ78_5167</name>
</gene>
<dbReference type="InterPro" id="IPR017850">
    <property type="entry name" value="Alkaline_phosphatase_core_sf"/>
</dbReference>
<evidence type="ECO:0000313" key="4">
    <source>
        <dbReference type="EMBL" id="KWS02034.1"/>
    </source>
</evidence>
<comment type="caution">
    <text evidence="4">The sequence shown here is derived from an EMBL/GenBank/DDBJ whole genome shotgun (WGS) entry which is preliminary data.</text>
</comment>
<protein>
    <submittedName>
        <fullName evidence="4">Choline-sulfatase</fullName>
        <ecNumber evidence="4">3.1.6.6</ecNumber>
    </submittedName>
</protein>
<feature type="domain" description="Sulfatase N-terminal" evidence="3">
    <location>
        <begin position="23"/>
        <end position="466"/>
    </location>
</feature>
<keyword evidence="5" id="KW-1185">Reference proteome</keyword>
<dbReference type="RefSeq" id="WP_051547252.1">
    <property type="nucleotide sequence ID" value="NZ_JAJA02000003.1"/>
</dbReference>
<dbReference type="OrthoDB" id="9803751at2"/>
<dbReference type="Gene3D" id="3.40.720.10">
    <property type="entry name" value="Alkaline Phosphatase, subunit A"/>
    <property type="match status" value="1"/>
</dbReference>
<dbReference type="EMBL" id="JAJA02000003">
    <property type="protein sequence ID" value="KWS02034.1"/>
    <property type="molecule type" value="Genomic_DNA"/>
</dbReference>